<keyword evidence="7" id="KW-0472">Membrane</keyword>
<feature type="binding site" description="axial binding residue" evidence="4">
    <location>
        <position position="453"/>
    </location>
    <ligand>
        <name>heme</name>
        <dbReference type="ChEBI" id="CHEBI:30413"/>
    </ligand>
    <ligandPart>
        <name>Fe</name>
        <dbReference type="ChEBI" id="CHEBI:18248"/>
    </ligandPart>
</feature>
<dbReference type="GO" id="GO:0004497">
    <property type="term" value="F:monooxygenase activity"/>
    <property type="evidence" value="ECO:0007669"/>
    <property type="project" value="UniProtKB-KW"/>
</dbReference>
<evidence type="ECO:0000256" key="3">
    <source>
        <dbReference type="ARBA" id="ARBA00023004"/>
    </source>
</evidence>
<dbReference type="Pfam" id="PF00067">
    <property type="entry name" value="p450"/>
    <property type="match status" value="1"/>
</dbReference>
<keyword evidence="7" id="KW-1133">Transmembrane helix</keyword>
<dbReference type="InterPro" id="IPR036396">
    <property type="entry name" value="Cyt_P450_sf"/>
</dbReference>
<dbReference type="Gene3D" id="1.10.630.10">
    <property type="entry name" value="Cytochrome P450"/>
    <property type="match status" value="1"/>
</dbReference>
<dbReference type="AlphaFoldDB" id="A0A921QG46"/>
<keyword evidence="7" id="KW-0812">Transmembrane</keyword>
<keyword evidence="5" id="KW-0560">Oxidoreductase</keyword>
<evidence type="ECO:0000256" key="6">
    <source>
        <dbReference type="SAM" id="MobiDB-lite"/>
    </source>
</evidence>
<dbReference type="PRINTS" id="PR00463">
    <property type="entry name" value="EP450I"/>
</dbReference>
<dbReference type="InterPro" id="IPR001128">
    <property type="entry name" value="Cyt_P450"/>
</dbReference>
<sequence>MDHTVYYYCLVALLPLVYFLLKSLGCRSHRRLQLPPGPWQLPIIGSIHHLRGSLVHRALRDLSLRHGPLMLLKFGEVPVVVASTPDATKEVMKTHGAIFSTKPLSFTIKTFSKDGLGIAFAPYGDYWRQLRKICIMELLSARRVQSLRPVREEEALRLVRAVMSSSSSTMAGGAAPSLVDLGKLVAMYAADASLHAIMGRRFKVKDRDTLLCYLDKGIRLAAKFTLRDLFPSSWLVRVLSWRAVREVEAYRHSFFAFMDDVVGEHLERRRSTEEEEEEEEYLIDVLLRIQKEGNLQFPLTMRMIQAVILDLIVGGIESATTTLQWAMAELMRNPGILSKAQAEVRRVFMGQTKVAEDRLGELSYLQLVIKETLRLHVPGPLLNPRECQEQCRILGYDVPKGAMVLVNAWAIARSPDYWVEPDMFHPERFVGDTRDFKGNDFDFIPFGTGRRICPGMGFGLANIELGLASLLFYFDWSLPEGIIPSELDMTETMEVTARRKADLLLSATPKHPADRRPLLDPLPFPILSAQAPQSLRQSPPRELPNFSVSEALGAIRRETISETPSSSAACDLLVRAPSATPSLSAVRCDTVVPFATAASAATSVVAAASGQWAPPSAREPGSEAGAEQPEEPKPVTKIEDMPLESKQKMIMEQRARMKLAKKLRQRRKRLLCKRKLRKKGRWPPSKMKKLKNV</sequence>
<keyword evidence="2 4" id="KW-0479">Metal-binding</keyword>
<dbReference type="PANTHER" id="PTHR47955">
    <property type="entry name" value="CYTOCHROME P450 FAMILY 71 PROTEIN"/>
    <property type="match status" value="1"/>
</dbReference>
<reference evidence="8" key="2">
    <citation type="submission" date="2020-10" db="EMBL/GenBank/DDBJ databases">
        <authorList>
            <person name="Cooper E.A."/>
            <person name="Brenton Z.W."/>
            <person name="Flinn B.S."/>
            <person name="Jenkins J."/>
            <person name="Shu S."/>
            <person name="Flowers D."/>
            <person name="Luo F."/>
            <person name="Wang Y."/>
            <person name="Xia P."/>
            <person name="Barry K."/>
            <person name="Daum C."/>
            <person name="Lipzen A."/>
            <person name="Yoshinaga Y."/>
            <person name="Schmutz J."/>
            <person name="Saski C."/>
            <person name="Vermerris W."/>
            <person name="Kresovich S."/>
        </authorList>
    </citation>
    <scope>NUCLEOTIDE SEQUENCE</scope>
</reference>
<evidence type="ECO:0000313" key="9">
    <source>
        <dbReference type="Proteomes" id="UP000807115"/>
    </source>
</evidence>
<feature type="transmembrane region" description="Helical" evidence="7">
    <location>
        <begin position="5"/>
        <end position="21"/>
    </location>
</feature>
<keyword evidence="3 4" id="KW-0408">Iron</keyword>
<name>A0A921QG46_SORBI</name>
<dbReference type="Proteomes" id="UP000807115">
    <property type="component" value="Chromosome 8"/>
</dbReference>
<organism evidence="8 9">
    <name type="scientific">Sorghum bicolor</name>
    <name type="common">Sorghum</name>
    <name type="synonym">Sorghum vulgare</name>
    <dbReference type="NCBI Taxonomy" id="4558"/>
    <lineage>
        <taxon>Eukaryota</taxon>
        <taxon>Viridiplantae</taxon>
        <taxon>Streptophyta</taxon>
        <taxon>Embryophyta</taxon>
        <taxon>Tracheophyta</taxon>
        <taxon>Spermatophyta</taxon>
        <taxon>Magnoliopsida</taxon>
        <taxon>Liliopsida</taxon>
        <taxon>Poales</taxon>
        <taxon>Poaceae</taxon>
        <taxon>PACMAD clade</taxon>
        <taxon>Panicoideae</taxon>
        <taxon>Andropogonodae</taxon>
        <taxon>Andropogoneae</taxon>
        <taxon>Sorghinae</taxon>
        <taxon>Sorghum</taxon>
    </lineage>
</organism>
<dbReference type="PROSITE" id="PS00086">
    <property type="entry name" value="CYTOCHROME_P450"/>
    <property type="match status" value="1"/>
</dbReference>
<evidence type="ECO:0000256" key="5">
    <source>
        <dbReference type="RuleBase" id="RU000461"/>
    </source>
</evidence>
<dbReference type="EMBL" id="CM027687">
    <property type="protein sequence ID" value="KAG0520936.1"/>
    <property type="molecule type" value="Genomic_DNA"/>
</dbReference>
<dbReference type="GO" id="GO:0020037">
    <property type="term" value="F:heme binding"/>
    <property type="evidence" value="ECO:0007669"/>
    <property type="project" value="InterPro"/>
</dbReference>
<dbReference type="CDD" id="cd23709">
    <property type="entry name" value="Psrp5_CTD"/>
    <property type="match status" value="1"/>
</dbReference>
<evidence type="ECO:0000256" key="1">
    <source>
        <dbReference type="ARBA" id="ARBA00010617"/>
    </source>
</evidence>
<dbReference type="FunFam" id="1.10.630.10:FF:000064">
    <property type="entry name" value="Cytochrome P450 monooxygenase"/>
    <property type="match status" value="1"/>
</dbReference>
<proteinExistence type="inferred from homology"/>
<dbReference type="GO" id="GO:0016705">
    <property type="term" value="F:oxidoreductase activity, acting on paired donors, with incorporation or reduction of molecular oxygen"/>
    <property type="evidence" value="ECO:0007669"/>
    <property type="project" value="InterPro"/>
</dbReference>
<feature type="compositionally biased region" description="Basic and acidic residues" evidence="6">
    <location>
        <begin position="630"/>
        <end position="644"/>
    </location>
</feature>
<dbReference type="CDD" id="cd11072">
    <property type="entry name" value="CYP71-like"/>
    <property type="match status" value="1"/>
</dbReference>
<evidence type="ECO:0000256" key="4">
    <source>
        <dbReference type="PIRSR" id="PIRSR602401-1"/>
    </source>
</evidence>
<feature type="region of interest" description="Disordered" evidence="6">
    <location>
        <begin position="611"/>
        <end position="644"/>
    </location>
</feature>
<comment type="similarity">
    <text evidence="1 5">Belongs to the cytochrome P450 family.</text>
</comment>
<gene>
    <name evidence="8" type="ORF">BDA96_08G117700</name>
</gene>
<keyword evidence="5" id="KW-0503">Monooxygenase</keyword>
<comment type="caution">
    <text evidence="8">The sequence shown here is derived from an EMBL/GenBank/DDBJ whole genome shotgun (WGS) entry which is preliminary data.</text>
</comment>
<dbReference type="InterPro" id="IPR017972">
    <property type="entry name" value="Cyt_P450_CS"/>
</dbReference>
<accession>A0A921QG46</accession>
<feature type="region of interest" description="Disordered" evidence="6">
    <location>
        <begin position="664"/>
        <end position="693"/>
    </location>
</feature>
<dbReference type="InterPro" id="IPR002401">
    <property type="entry name" value="Cyt_P450_E_grp-I"/>
</dbReference>
<evidence type="ECO:0000313" key="8">
    <source>
        <dbReference type="EMBL" id="KAG0520936.1"/>
    </source>
</evidence>
<dbReference type="GO" id="GO:0005506">
    <property type="term" value="F:iron ion binding"/>
    <property type="evidence" value="ECO:0007669"/>
    <property type="project" value="InterPro"/>
</dbReference>
<protein>
    <submittedName>
        <fullName evidence="8">Uncharacterized protein</fullName>
    </submittedName>
</protein>
<keyword evidence="4 5" id="KW-0349">Heme</keyword>
<dbReference type="PANTHER" id="PTHR47955:SF21">
    <property type="entry name" value="OS06G0642300 PROTEIN"/>
    <property type="match status" value="1"/>
</dbReference>
<comment type="cofactor">
    <cofactor evidence="4">
        <name>heme</name>
        <dbReference type="ChEBI" id="CHEBI:30413"/>
    </cofactor>
</comment>
<dbReference type="PRINTS" id="PR00385">
    <property type="entry name" value="P450"/>
</dbReference>
<evidence type="ECO:0000256" key="7">
    <source>
        <dbReference type="SAM" id="Phobius"/>
    </source>
</evidence>
<evidence type="ECO:0000256" key="2">
    <source>
        <dbReference type="ARBA" id="ARBA00022723"/>
    </source>
</evidence>
<reference evidence="8" key="1">
    <citation type="journal article" date="2019" name="BMC Genomics">
        <title>A new reference genome for Sorghum bicolor reveals high levels of sequence similarity between sweet and grain genotypes: implications for the genetics of sugar metabolism.</title>
        <authorList>
            <person name="Cooper E.A."/>
            <person name="Brenton Z.W."/>
            <person name="Flinn B.S."/>
            <person name="Jenkins J."/>
            <person name="Shu S."/>
            <person name="Flowers D."/>
            <person name="Luo F."/>
            <person name="Wang Y."/>
            <person name="Xia P."/>
            <person name="Barry K."/>
            <person name="Daum C."/>
            <person name="Lipzen A."/>
            <person name="Yoshinaga Y."/>
            <person name="Schmutz J."/>
            <person name="Saski C."/>
            <person name="Vermerris W."/>
            <person name="Kresovich S."/>
        </authorList>
    </citation>
    <scope>NUCLEOTIDE SEQUENCE</scope>
</reference>
<dbReference type="SUPFAM" id="SSF48264">
    <property type="entry name" value="Cytochrome P450"/>
    <property type="match status" value="1"/>
</dbReference>